<dbReference type="InterPro" id="IPR006342">
    <property type="entry name" value="FkbM_mtfrase"/>
</dbReference>
<proteinExistence type="predicted"/>
<dbReference type="GO" id="GO:0008168">
    <property type="term" value="F:methyltransferase activity"/>
    <property type="evidence" value="ECO:0007669"/>
    <property type="project" value="UniProtKB-KW"/>
</dbReference>
<name>A0ABR7J7C5_9FLAO</name>
<dbReference type="SUPFAM" id="SSF53335">
    <property type="entry name" value="S-adenosyl-L-methionine-dependent methyltransferases"/>
    <property type="match status" value="1"/>
</dbReference>
<keyword evidence="3" id="KW-1185">Reference proteome</keyword>
<dbReference type="Proteomes" id="UP000629963">
    <property type="component" value="Unassembled WGS sequence"/>
</dbReference>
<dbReference type="Gene3D" id="3.40.50.150">
    <property type="entry name" value="Vaccinia Virus protein VP39"/>
    <property type="match status" value="1"/>
</dbReference>
<evidence type="ECO:0000313" key="3">
    <source>
        <dbReference type="Proteomes" id="UP000629963"/>
    </source>
</evidence>
<evidence type="ECO:0000313" key="2">
    <source>
        <dbReference type="EMBL" id="MBC5841439.1"/>
    </source>
</evidence>
<dbReference type="InterPro" id="IPR029063">
    <property type="entry name" value="SAM-dependent_MTases_sf"/>
</dbReference>
<dbReference type="InterPro" id="IPR053188">
    <property type="entry name" value="FkbM_Methyltransferase"/>
</dbReference>
<dbReference type="PANTHER" id="PTHR36973">
    <property type="entry name" value="SLL1456 PROTEIN-RELATED"/>
    <property type="match status" value="1"/>
</dbReference>
<keyword evidence="2" id="KW-0489">Methyltransferase</keyword>
<dbReference type="GO" id="GO:0032259">
    <property type="term" value="P:methylation"/>
    <property type="evidence" value="ECO:0007669"/>
    <property type="project" value="UniProtKB-KW"/>
</dbReference>
<sequence length="238" mass="27476">MKQLLKKCFRNLGYNIIKISQTPLLNDNIYLALKHKVNHEGVFFDIGANSGQTITKIKQFYPNCDLHSFEPSKICFSYLSQNFGESKRLKLNNVAMGAKKELLDFNEYSWSALNSFLTRAYTKSKIIDNYKVEVTTIDDYCFNNKIKSISLLKTDTEGFELNVLKGATNMMMQNHIQFVYVEIFFDLNYVGQSSFGDIYNYLLEKGFDLVRFYDVGYTESGLASKTDALFINQNFNPE</sequence>
<organism evidence="2 3">
    <name type="scientific">Flavobacterium kayseriense</name>
    <dbReference type="NCBI Taxonomy" id="2764714"/>
    <lineage>
        <taxon>Bacteria</taxon>
        <taxon>Pseudomonadati</taxon>
        <taxon>Bacteroidota</taxon>
        <taxon>Flavobacteriia</taxon>
        <taxon>Flavobacteriales</taxon>
        <taxon>Flavobacteriaceae</taxon>
        <taxon>Flavobacterium</taxon>
    </lineage>
</organism>
<evidence type="ECO:0000259" key="1">
    <source>
        <dbReference type="Pfam" id="PF05050"/>
    </source>
</evidence>
<dbReference type="RefSeq" id="WP_187010021.1">
    <property type="nucleotide sequence ID" value="NZ_JACRUI010000002.1"/>
</dbReference>
<dbReference type="Pfam" id="PF05050">
    <property type="entry name" value="Methyltransf_21"/>
    <property type="match status" value="1"/>
</dbReference>
<keyword evidence="2" id="KW-0808">Transferase</keyword>
<dbReference type="NCBIfam" id="TIGR01444">
    <property type="entry name" value="fkbM_fam"/>
    <property type="match status" value="1"/>
</dbReference>
<reference evidence="2 3" key="1">
    <citation type="submission" date="2020-08" db="EMBL/GenBank/DDBJ databases">
        <title>Description of novel Flavobacterium F-380 isolate.</title>
        <authorList>
            <person name="Saticioglu I.B."/>
            <person name="Duman M."/>
            <person name="Altun S."/>
        </authorList>
    </citation>
    <scope>NUCLEOTIDE SEQUENCE [LARGE SCALE GENOMIC DNA]</scope>
    <source>
        <strain evidence="2 3">F-380</strain>
    </source>
</reference>
<comment type="caution">
    <text evidence="2">The sequence shown here is derived from an EMBL/GenBank/DDBJ whole genome shotgun (WGS) entry which is preliminary data.</text>
</comment>
<accession>A0ABR7J7C5</accession>
<dbReference type="EMBL" id="JACRUJ010000002">
    <property type="protein sequence ID" value="MBC5841439.1"/>
    <property type="molecule type" value="Genomic_DNA"/>
</dbReference>
<feature type="domain" description="Methyltransferase FkbM" evidence="1">
    <location>
        <begin position="45"/>
        <end position="208"/>
    </location>
</feature>
<dbReference type="PANTHER" id="PTHR36973:SF4">
    <property type="entry name" value="NODULATION PROTEIN"/>
    <property type="match status" value="1"/>
</dbReference>
<gene>
    <name evidence="2" type="ORF">H8R23_08475</name>
</gene>
<protein>
    <submittedName>
        <fullName evidence="2">FkbM family methyltransferase</fullName>
    </submittedName>
</protein>